<keyword evidence="8" id="KW-1185">Reference proteome</keyword>
<dbReference type="InterPro" id="IPR036390">
    <property type="entry name" value="WH_DNA-bd_sf"/>
</dbReference>
<gene>
    <name evidence="5 7" type="primary">hrcA</name>
    <name evidence="7" type="ORF">ESZ50_09950</name>
</gene>
<dbReference type="InterPro" id="IPR021153">
    <property type="entry name" value="HrcA_C"/>
</dbReference>
<evidence type="ECO:0000313" key="8">
    <source>
        <dbReference type="Proteomes" id="UP000371977"/>
    </source>
</evidence>
<dbReference type="RefSeq" id="WP_148623559.1">
    <property type="nucleotide sequence ID" value="NZ_SDGZ01000024.1"/>
</dbReference>
<accession>A0A6C2C2N9</accession>
<dbReference type="OrthoDB" id="9783139at2"/>
<comment type="function">
    <text evidence="5">Negative regulator of class I heat shock genes (grpE-dnaK-dnaJ and groELS operons). Prevents heat-shock induction of these operons.</text>
</comment>
<evidence type="ECO:0000256" key="5">
    <source>
        <dbReference type="HAMAP-Rule" id="MF_00081"/>
    </source>
</evidence>
<evidence type="ECO:0000256" key="1">
    <source>
        <dbReference type="ARBA" id="ARBA00022491"/>
    </source>
</evidence>
<dbReference type="GO" id="GO:0045892">
    <property type="term" value="P:negative regulation of DNA-templated transcription"/>
    <property type="evidence" value="ECO:0007669"/>
    <property type="project" value="UniProtKB-UniRule"/>
</dbReference>
<dbReference type="Gene3D" id="3.30.450.40">
    <property type="match status" value="1"/>
</dbReference>
<organism evidence="7 8">
    <name type="scientific">Weissella muntiaci</name>
    <dbReference type="NCBI Taxonomy" id="2508881"/>
    <lineage>
        <taxon>Bacteria</taxon>
        <taxon>Bacillati</taxon>
        <taxon>Bacillota</taxon>
        <taxon>Bacilli</taxon>
        <taxon>Lactobacillales</taxon>
        <taxon>Lactobacillaceae</taxon>
        <taxon>Weissella</taxon>
    </lineage>
</organism>
<dbReference type="InterPro" id="IPR036388">
    <property type="entry name" value="WH-like_DNA-bd_sf"/>
</dbReference>
<dbReference type="AlphaFoldDB" id="A0A6C2C2N9"/>
<dbReference type="Pfam" id="PF01628">
    <property type="entry name" value="HrcA"/>
    <property type="match status" value="1"/>
</dbReference>
<dbReference type="Gene3D" id="3.30.390.60">
    <property type="entry name" value="Heat-inducible transcription repressor hrca homolog, domain 3"/>
    <property type="match status" value="1"/>
</dbReference>
<dbReference type="EMBL" id="SDGZ01000024">
    <property type="protein sequence ID" value="TYC48087.1"/>
    <property type="molecule type" value="Genomic_DNA"/>
</dbReference>
<dbReference type="InterPro" id="IPR023120">
    <property type="entry name" value="WHTH_transcript_rep_HrcA_IDD"/>
</dbReference>
<name>A0A6C2C2N9_9LACO</name>
<evidence type="ECO:0000313" key="7">
    <source>
        <dbReference type="EMBL" id="TYC48087.1"/>
    </source>
</evidence>
<keyword evidence="3 5" id="KW-0346">Stress response</keyword>
<dbReference type="PANTHER" id="PTHR34824:SF1">
    <property type="entry name" value="HEAT-INDUCIBLE TRANSCRIPTION REPRESSOR HRCA"/>
    <property type="match status" value="1"/>
</dbReference>
<sequence>MLTDRQKLILAAIIRDYVQSGKAVGSKHLLSELDLTVSTATIRNEMAALEDGGLLQKEHTSSGRVPSQRGYRYYVDELLHEPRLNQELELALNHVFERNFQQVDDLIDRMVHEIAKLTGLTVFALKPEVLDVRLSGFRLVPLNGNQVMAIVVNSDGQVTSQSFQLPAGTELDELDSMVQYINQTLVNQPVRDILKTLSGDLPLKMERMIRTPMAFLQLFGDVLARSIRDLVFTGGRLNLLDFSPDKSLSNIKQLYQLLENPQAMRKIITNANEGVMIQIGDENSFDLLAPYSMISATYRVPQLGMGALAVLGPTNMPYGDIITIVDTFRQALAQQIFAYYH</sequence>
<comment type="similarity">
    <text evidence="5">Belongs to the HrcA family.</text>
</comment>
<dbReference type="GO" id="GO:0003677">
    <property type="term" value="F:DNA binding"/>
    <property type="evidence" value="ECO:0007669"/>
    <property type="project" value="InterPro"/>
</dbReference>
<proteinExistence type="inferred from homology"/>
<dbReference type="Proteomes" id="UP000371977">
    <property type="component" value="Unassembled WGS sequence"/>
</dbReference>
<keyword evidence="1 5" id="KW-0678">Repressor</keyword>
<dbReference type="HAMAP" id="MF_00081">
    <property type="entry name" value="HrcA"/>
    <property type="match status" value="1"/>
</dbReference>
<reference evidence="7 8" key="1">
    <citation type="submission" date="2019-01" db="EMBL/GenBank/DDBJ databases">
        <title>Weissella sp. nov., a novel lactic acid bacterium isolated from animal feces.</title>
        <authorList>
            <person name="Wang L.-T."/>
        </authorList>
    </citation>
    <scope>NUCLEOTIDE SEQUENCE [LARGE SCALE GENOMIC DNA]</scope>
    <source>
        <strain evidence="7 8">8H-2</strain>
    </source>
</reference>
<evidence type="ECO:0000256" key="2">
    <source>
        <dbReference type="ARBA" id="ARBA00023015"/>
    </source>
</evidence>
<keyword evidence="2 5" id="KW-0805">Transcription regulation</keyword>
<protein>
    <recommendedName>
        <fullName evidence="5">Heat-inducible transcription repressor HrcA</fullName>
    </recommendedName>
</protein>
<keyword evidence="4 5" id="KW-0804">Transcription</keyword>
<dbReference type="PIRSF" id="PIRSF005485">
    <property type="entry name" value="HrcA"/>
    <property type="match status" value="1"/>
</dbReference>
<dbReference type="PANTHER" id="PTHR34824">
    <property type="entry name" value="HEAT-INDUCIBLE TRANSCRIPTION REPRESSOR HRCA"/>
    <property type="match status" value="1"/>
</dbReference>
<dbReference type="InterPro" id="IPR029016">
    <property type="entry name" value="GAF-like_dom_sf"/>
</dbReference>
<evidence type="ECO:0000256" key="3">
    <source>
        <dbReference type="ARBA" id="ARBA00023016"/>
    </source>
</evidence>
<comment type="caution">
    <text evidence="7">The sequence shown here is derived from an EMBL/GenBank/DDBJ whole genome shotgun (WGS) entry which is preliminary data.</text>
</comment>
<feature type="domain" description="Heat-inducible transcription repressor HrcA C-terminal" evidence="6">
    <location>
        <begin position="104"/>
        <end position="322"/>
    </location>
</feature>
<evidence type="ECO:0000259" key="6">
    <source>
        <dbReference type="Pfam" id="PF01628"/>
    </source>
</evidence>
<dbReference type="NCBIfam" id="TIGR00331">
    <property type="entry name" value="hrcA"/>
    <property type="match status" value="1"/>
</dbReference>
<dbReference type="SUPFAM" id="SSF55781">
    <property type="entry name" value="GAF domain-like"/>
    <property type="match status" value="1"/>
</dbReference>
<dbReference type="Gene3D" id="1.10.10.10">
    <property type="entry name" value="Winged helix-like DNA-binding domain superfamily/Winged helix DNA-binding domain"/>
    <property type="match status" value="1"/>
</dbReference>
<dbReference type="InterPro" id="IPR002571">
    <property type="entry name" value="HrcA"/>
</dbReference>
<evidence type="ECO:0000256" key="4">
    <source>
        <dbReference type="ARBA" id="ARBA00023163"/>
    </source>
</evidence>
<dbReference type="SUPFAM" id="SSF46785">
    <property type="entry name" value="Winged helix' DNA-binding domain"/>
    <property type="match status" value="1"/>
</dbReference>